<dbReference type="Pfam" id="PF00326">
    <property type="entry name" value="Peptidase_S9"/>
    <property type="match status" value="1"/>
</dbReference>
<organism evidence="4 5">
    <name type="scientific">Gemmatimonas phototrophica</name>
    <dbReference type="NCBI Taxonomy" id="1379270"/>
    <lineage>
        <taxon>Bacteria</taxon>
        <taxon>Pseudomonadati</taxon>
        <taxon>Gemmatimonadota</taxon>
        <taxon>Gemmatimonadia</taxon>
        <taxon>Gemmatimonadales</taxon>
        <taxon>Gemmatimonadaceae</taxon>
        <taxon>Gemmatimonas</taxon>
    </lineage>
</organism>
<dbReference type="EMBL" id="CP011454">
    <property type="protein sequence ID" value="AMW03713.1"/>
    <property type="molecule type" value="Genomic_DNA"/>
</dbReference>
<dbReference type="InterPro" id="IPR018130">
    <property type="entry name" value="Ribosomal_uS2_CS"/>
</dbReference>
<evidence type="ECO:0000256" key="1">
    <source>
        <dbReference type="SAM" id="SignalP"/>
    </source>
</evidence>
<protein>
    <recommendedName>
        <fullName evidence="6">Peptidase S9</fullName>
    </recommendedName>
</protein>
<dbReference type="GO" id="GO:0006508">
    <property type="term" value="P:proteolysis"/>
    <property type="evidence" value="ECO:0007669"/>
    <property type="project" value="InterPro"/>
</dbReference>
<dbReference type="GO" id="GO:0005840">
    <property type="term" value="C:ribosome"/>
    <property type="evidence" value="ECO:0007669"/>
    <property type="project" value="InterPro"/>
</dbReference>
<dbReference type="KEGG" id="gph:GEMMAAP_00360"/>
<dbReference type="SUPFAM" id="SSF82171">
    <property type="entry name" value="DPP6 N-terminal domain-like"/>
    <property type="match status" value="1"/>
</dbReference>
<dbReference type="PANTHER" id="PTHR11731">
    <property type="entry name" value="PROTEASE FAMILY S9B,C DIPEPTIDYL-PEPTIDASE IV-RELATED"/>
    <property type="match status" value="1"/>
</dbReference>
<dbReference type="InterPro" id="IPR050278">
    <property type="entry name" value="Serine_Prot_S9B/DPPIV"/>
</dbReference>
<accession>A0A143BGJ7</accession>
<dbReference type="eggNOG" id="COG1506">
    <property type="taxonomic scope" value="Bacteria"/>
</dbReference>
<dbReference type="Gene3D" id="3.40.50.1820">
    <property type="entry name" value="alpha/beta hydrolase"/>
    <property type="match status" value="1"/>
</dbReference>
<dbReference type="OrthoDB" id="9776685at2"/>
<dbReference type="STRING" id="1379270.GEMMAAP_00360"/>
<dbReference type="GO" id="GO:0003735">
    <property type="term" value="F:structural constituent of ribosome"/>
    <property type="evidence" value="ECO:0007669"/>
    <property type="project" value="InterPro"/>
</dbReference>
<dbReference type="Gene3D" id="2.140.10.30">
    <property type="entry name" value="Dipeptidylpeptidase IV, N-terminal domain"/>
    <property type="match status" value="1"/>
</dbReference>
<reference evidence="4 5" key="2">
    <citation type="journal article" date="2016" name="Environ. Microbiol. Rep.">
        <title>Metagenomic evidence for the presence of phototrophic Gemmatimonadetes bacteria in diverse environments.</title>
        <authorList>
            <person name="Zeng Y."/>
            <person name="Baumbach J."/>
            <person name="Barbosa E.G."/>
            <person name="Azevedo V."/>
            <person name="Zhang C."/>
            <person name="Koblizek M."/>
        </authorList>
    </citation>
    <scope>NUCLEOTIDE SEQUENCE [LARGE SCALE GENOMIC DNA]</scope>
    <source>
        <strain evidence="4 5">AP64</strain>
    </source>
</reference>
<sequence>MTSQLLRRGAYRGVGAALLLVAAAHIGNAQPKPDYSINRFYTLPSLIGTEPRGMTWSPNGGTLAFLWNDEGMPFLDVFVARVVPGQSLRPERVTRLPRPPIPATPDSSWDAQRTAIGAELDEGVRSISWHPDGRRLLYAFQGGLWFVTPGETPVRLVTPPGAVQRPTFDPTGARVAFVRDGDLWVAALRGDTLSAPQRITTLARSGVGVEDFAWAPDGQTLAIVETDRTPIRTRLIPDYLPDEVVATPVRRALPGEPSEHRRLGLVAHTGGTPRWLDLGGEPTDIVFTYAYSPRGESLLIDKSDVFVKDRRLFVANVATGTTRLLVREQEADNVSAEWRAAWSPDGKSVYFTSDRAQDYHVWQVDAAGGAPRAITSGGWAVFGFTVTPRGLMVVANEGRAEERHVYRVPLRGGAPVRVSVRPGTHTPVVSPNGQLAAVLFSSDTVPPDLFVTDLAAKNPGTASEQRVTLSPRPEFAAYQWPAPKYVTFTSRKDGATVHGRLLLPPNYTPGRRWPVVVGSIYSNTVRNQWGGRNSHPLWGFDRVLLEKGYVVFALDVAGSSGHGTAFRRRIRLDYGGIDVEDIHSGVEWLIAQGIADEKRVGIWGSSYGGLLTSMSLFTKPGVFRAGIAAAPATNVFHALTGEQRVMDTPQQRPSEFARASSSTKAAGLKDALMLVHGMRDVVVLYRDSVWLLQYLMQLGRDVELLTLPDAPHGWDLGPRYQTRYAFERMLDFFDRRLAANGGAAR</sequence>
<keyword evidence="1" id="KW-0732">Signal</keyword>
<dbReference type="GO" id="GO:0006412">
    <property type="term" value="P:translation"/>
    <property type="evidence" value="ECO:0007669"/>
    <property type="project" value="InterPro"/>
</dbReference>
<dbReference type="InterPro" id="IPR029058">
    <property type="entry name" value="AB_hydrolase_fold"/>
</dbReference>
<dbReference type="Pfam" id="PF00930">
    <property type="entry name" value="DPPIV_N"/>
    <property type="match status" value="1"/>
</dbReference>
<feature type="signal peptide" evidence="1">
    <location>
        <begin position="1"/>
        <end position="29"/>
    </location>
</feature>
<feature type="chain" id="PRO_5007506715" description="Peptidase S9" evidence="1">
    <location>
        <begin position="30"/>
        <end position="745"/>
    </location>
</feature>
<dbReference type="GO" id="GO:0008236">
    <property type="term" value="F:serine-type peptidase activity"/>
    <property type="evidence" value="ECO:0007669"/>
    <property type="project" value="InterPro"/>
</dbReference>
<evidence type="ECO:0000313" key="5">
    <source>
        <dbReference type="Proteomes" id="UP000076404"/>
    </source>
</evidence>
<reference evidence="4 5" key="1">
    <citation type="journal article" date="2014" name="Proc. Natl. Acad. Sci. U.S.A.">
        <title>Functional type 2 photosynthetic reaction centers found in the rare bacterial phylum Gemmatimonadetes.</title>
        <authorList>
            <person name="Zeng Y."/>
            <person name="Feng F."/>
            <person name="Medova H."/>
            <person name="Dean J."/>
            <person name="Koblizek M."/>
        </authorList>
    </citation>
    <scope>NUCLEOTIDE SEQUENCE [LARGE SCALE GENOMIC DNA]</scope>
    <source>
        <strain evidence="4 5">AP64</strain>
    </source>
</reference>
<dbReference type="InterPro" id="IPR002469">
    <property type="entry name" value="Peptidase_S9B_N"/>
</dbReference>
<dbReference type="PANTHER" id="PTHR11731:SF193">
    <property type="entry name" value="DIPEPTIDYL PEPTIDASE 9"/>
    <property type="match status" value="1"/>
</dbReference>
<dbReference type="RefSeq" id="WP_026848984.1">
    <property type="nucleotide sequence ID" value="NZ_CP011454.1"/>
</dbReference>
<dbReference type="SUPFAM" id="SSF53474">
    <property type="entry name" value="alpha/beta-Hydrolases"/>
    <property type="match status" value="1"/>
</dbReference>
<evidence type="ECO:0008006" key="6">
    <source>
        <dbReference type="Google" id="ProtNLM"/>
    </source>
</evidence>
<dbReference type="PROSITE" id="PS00962">
    <property type="entry name" value="RIBOSOMAL_S2_1"/>
    <property type="match status" value="1"/>
</dbReference>
<keyword evidence="5" id="KW-1185">Reference proteome</keyword>
<dbReference type="Proteomes" id="UP000076404">
    <property type="component" value="Chromosome"/>
</dbReference>
<dbReference type="GO" id="GO:0008239">
    <property type="term" value="F:dipeptidyl-peptidase activity"/>
    <property type="evidence" value="ECO:0007669"/>
    <property type="project" value="TreeGrafter"/>
</dbReference>
<proteinExistence type="predicted"/>
<evidence type="ECO:0000259" key="2">
    <source>
        <dbReference type="Pfam" id="PF00326"/>
    </source>
</evidence>
<dbReference type="AlphaFoldDB" id="A0A143BGJ7"/>
<feature type="domain" description="Dipeptidylpeptidase IV N-terminal" evidence="3">
    <location>
        <begin position="153"/>
        <end position="447"/>
    </location>
</feature>
<evidence type="ECO:0000259" key="3">
    <source>
        <dbReference type="Pfam" id="PF00930"/>
    </source>
</evidence>
<dbReference type="InterPro" id="IPR001375">
    <property type="entry name" value="Peptidase_S9_cat"/>
</dbReference>
<feature type="domain" description="Peptidase S9 prolyl oligopeptidase catalytic" evidence="2">
    <location>
        <begin position="544"/>
        <end position="737"/>
    </location>
</feature>
<name>A0A143BGJ7_9BACT</name>
<gene>
    <name evidence="4" type="ORF">GEMMAAP_00360</name>
</gene>
<evidence type="ECO:0000313" key="4">
    <source>
        <dbReference type="EMBL" id="AMW03713.1"/>
    </source>
</evidence>